<keyword evidence="1" id="KW-0732">Signal</keyword>
<organism evidence="2">
    <name type="scientific">Zea mays</name>
    <name type="common">Maize</name>
    <dbReference type="NCBI Taxonomy" id="4577"/>
    <lineage>
        <taxon>Eukaryota</taxon>
        <taxon>Viridiplantae</taxon>
        <taxon>Streptophyta</taxon>
        <taxon>Embryophyta</taxon>
        <taxon>Tracheophyta</taxon>
        <taxon>Spermatophyta</taxon>
        <taxon>Magnoliopsida</taxon>
        <taxon>Liliopsida</taxon>
        <taxon>Poales</taxon>
        <taxon>Poaceae</taxon>
        <taxon>PACMAD clade</taxon>
        <taxon>Panicoideae</taxon>
        <taxon>Andropogonodae</taxon>
        <taxon>Andropogoneae</taxon>
        <taxon>Tripsacinae</taxon>
        <taxon>Zea</taxon>
    </lineage>
</organism>
<feature type="signal peptide" evidence="1">
    <location>
        <begin position="1"/>
        <end position="21"/>
    </location>
</feature>
<sequence length="63" mass="7058">MRALGTVAWAWLLLLQQLAGASHVVYENLEVEATTAAVRPSIVDPLLRTGYHFQPRKNWINGN</sequence>
<dbReference type="ExpressionAtlas" id="C4J2K3">
    <property type="expression patterns" value="baseline and differential"/>
</dbReference>
<feature type="chain" id="PRO_5002939253" evidence="1">
    <location>
        <begin position="22"/>
        <end position="63"/>
    </location>
</feature>
<protein>
    <submittedName>
        <fullName evidence="2">Uncharacterized protein</fullName>
    </submittedName>
</protein>
<dbReference type="EMBL" id="BT085050">
    <property type="protein sequence ID" value="ACR35403.1"/>
    <property type="molecule type" value="mRNA"/>
</dbReference>
<dbReference type="AlphaFoldDB" id="C4J2K3"/>
<evidence type="ECO:0000313" key="2">
    <source>
        <dbReference type="EMBL" id="ACR35403.1"/>
    </source>
</evidence>
<accession>C4J2K3</accession>
<name>C4J2K3_MAIZE</name>
<proteinExistence type="evidence at transcript level"/>
<evidence type="ECO:0000256" key="1">
    <source>
        <dbReference type="SAM" id="SignalP"/>
    </source>
</evidence>
<reference evidence="2" key="1">
    <citation type="journal article" date="2009" name="PLoS Genet.">
        <title>Sequencing, mapping, and analysis of 27,455 maize full-length cDNAs.</title>
        <authorList>
            <person name="Soderlund C."/>
            <person name="Descour A."/>
            <person name="Kudrna D."/>
            <person name="Bomhoff M."/>
            <person name="Boyd L."/>
            <person name="Currie J."/>
            <person name="Angelova A."/>
            <person name="Collura K."/>
            <person name="Wissotski M."/>
            <person name="Ashley E."/>
            <person name="Morrow D."/>
            <person name="Fernandes J."/>
            <person name="Walbot V."/>
            <person name="Yu Y."/>
        </authorList>
    </citation>
    <scope>NUCLEOTIDE SEQUENCE</scope>
    <source>
        <strain evidence="2">B73</strain>
    </source>
</reference>